<feature type="binding site" evidence="6">
    <location>
        <begin position="38"/>
        <end position="53"/>
    </location>
    <ligand>
        <name>FAD</name>
        <dbReference type="ChEBI" id="CHEBI:57692"/>
    </ligand>
</feature>
<dbReference type="RefSeq" id="WP_069421691.1">
    <property type="nucleotide sequence ID" value="NZ_CBCRZH010000048.1"/>
</dbReference>
<sequence length="639" mass="70175">MVEVERHAYDVVVIGAGGAGLRAVIEARERGLKVAVVSKSLFGKAHTVMAEGGCAASMGNANPKDNWQTHFGDTMRGGKFLNNWRMAELHAKEAPDRVWELETYGALFDRTKDGRISQRNFGGHTYPRLAHVGDRTGLELIRTMQQKIVSLQQEDFAEFGDYEARIRVFAECTITELIKDGDAIAGAFGYWRESGNFILFEAPAVVLATGGIGKSFKVTSNSWEYTGDGHALALRAGATLINMEFVQFHPTGMVWPPSVKGILVTEGVRGDGGVLKNSDNKRFMFDYIPPVFKGQYAETEQEADAWLKDNDSARRTPDLLPRDEVARAINSEVKAGRGSPHGGVYLDIASRLTPEEIKRRLPSMYHQFKELAGVDITKEPMEVGPTCHYVMGGVEVDADTGAAKVPGLFAAGECSGGMHGSNRLGGNSLSDLLVFGRRAGLGAADYVRGLSSRPSVSEEAVEAAAELALKPFQGPTDGSAPENPYTLQSDLQHVMNDLVGIIRKEEEITQALAQLKELRERYKRVAVEGGGRRYNPAWNLAIDLRNMLLVSECVAKAALERTESRGGHTRDDHPGMDPSWRKTLLVCRLAKDSSDGSQVEITHEPQIPMRPDLLELFKLSELEKYFTAEELADHSERRA</sequence>
<keyword evidence="7" id="KW-0175">Coiled coil</keyword>
<feature type="binding site" evidence="6">
    <location>
        <position position="413"/>
    </location>
    <ligand>
        <name>FAD</name>
        <dbReference type="ChEBI" id="CHEBI:57692"/>
    </ligand>
</feature>
<dbReference type="Pfam" id="PF02910">
    <property type="entry name" value="Succ_DH_flav_C"/>
    <property type="match status" value="1"/>
</dbReference>
<evidence type="ECO:0000256" key="2">
    <source>
        <dbReference type="ARBA" id="ARBA00022630"/>
    </source>
</evidence>
<reference evidence="10 11" key="1">
    <citation type="submission" date="2017-02" db="EMBL/GenBank/DDBJ databases">
        <title>The new phylogeny of genus Mycobacterium.</title>
        <authorList>
            <person name="Tortoli E."/>
            <person name="Trovato A."/>
            <person name="Cirillo D.M."/>
        </authorList>
    </citation>
    <scope>NUCLEOTIDE SEQUENCE [LARGE SCALE GENOMIC DNA]</scope>
    <source>
        <strain evidence="10 11">DSM 44049</strain>
    </source>
</reference>
<feature type="binding site" evidence="6">
    <location>
        <begin position="15"/>
        <end position="20"/>
    </location>
    <ligand>
        <name>FAD</name>
        <dbReference type="ChEBI" id="CHEBI:57692"/>
    </ligand>
</feature>
<dbReference type="Gene3D" id="3.50.50.60">
    <property type="entry name" value="FAD/NAD(P)-binding domain"/>
    <property type="match status" value="1"/>
</dbReference>
<dbReference type="PANTHER" id="PTHR11632:SF51">
    <property type="entry name" value="SUCCINATE DEHYDROGENASE [UBIQUINONE] FLAVOPROTEIN SUBUNIT, MITOCHONDRIAL"/>
    <property type="match status" value="1"/>
</dbReference>
<dbReference type="FunFam" id="3.90.700.10:FF:000005">
    <property type="entry name" value="Succinate dehydrogenase flavoprotein subunit"/>
    <property type="match status" value="1"/>
</dbReference>
<dbReference type="FunFam" id="3.50.50.60:FF:000026">
    <property type="entry name" value="Succinate dehydrogenase flavoprotein subunit"/>
    <property type="match status" value="1"/>
</dbReference>
<accession>A0A1E3S7F0</accession>
<feature type="binding site" evidence="6">
    <location>
        <position position="423"/>
    </location>
    <ligand>
        <name>substrate</name>
    </ligand>
</feature>
<dbReference type="InterPro" id="IPR003953">
    <property type="entry name" value="FAD-dep_OxRdtase_2_FAD-bd"/>
</dbReference>
<dbReference type="Gene3D" id="3.90.700.10">
    <property type="entry name" value="Succinate dehydrogenase/fumarate reductase flavoprotein, catalytic domain"/>
    <property type="match status" value="1"/>
</dbReference>
<dbReference type="EMBL" id="MVHT01000021">
    <property type="protein sequence ID" value="ORB06885.1"/>
    <property type="molecule type" value="Genomic_DNA"/>
</dbReference>
<dbReference type="SUPFAM" id="SSF51905">
    <property type="entry name" value="FAD/NAD(P)-binding domain"/>
    <property type="match status" value="1"/>
</dbReference>
<dbReference type="InterPro" id="IPR037099">
    <property type="entry name" value="Fum_R/Succ_DH_flav-like_C_sf"/>
</dbReference>
<evidence type="ECO:0000256" key="5">
    <source>
        <dbReference type="PIRSR" id="PIRSR000171-1"/>
    </source>
</evidence>
<comment type="cofactor">
    <cofactor evidence="1 6">
        <name>FAD</name>
        <dbReference type="ChEBI" id="CHEBI:57692"/>
    </cofactor>
</comment>
<evidence type="ECO:0000313" key="10">
    <source>
        <dbReference type="EMBL" id="ORB06885.1"/>
    </source>
</evidence>
<feature type="binding site" evidence="6">
    <location>
        <position position="388"/>
    </location>
    <ligand>
        <name>FAD</name>
        <dbReference type="ChEBI" id="CHEBI:57692"/>
    </ligand>
</feature>
<evidence type="ECO:0000256" key="7">
    <source>
        <dbReference type="SAM" id="Coils"/>
    </source>
</evidence>
<feature type="binding site" evidence="6">
    <location>
        <begin position="428"/>
        <end position="429"/>
    </location>
    <ligand>
        <name>FAD</name>
        <dbReference type="ChEBI" id="CHEBI:57692"/>
    </ligand>
</feature>
<feature type="domain" description="Fumarate reductase/succinate dehydrogenase flavoprotein-like C-terminal" evidence="9">
    <location>
        <begin position="489"/>
        <end position="604"/>
    </location>
</feature>
<gene>
    <name evidence="10" type="ORF">BST27_10060</name>
</gene>
<dbReference type="NCBIfam" id="NF005866">
    <property type="entry name" value="PRK07803.1"/>
    <property type="match status" value="1"/>
</dbReference>
<dbReference type="InterPro" id="IPR027477">
    <property type="entry name" value="Succ_DH/fumarate_Rdtase_cat_sf"/>
</dbReference>
<feature type="binding site" evidence="6">
    <location>
        <position position="265"/>
    </location>
    <ligand>
        <name>substrate</name>
    </ligand>
</feature>
<dbReference type="SUPFAM" id="SSF46977">
    <property type="entry name" value="Succinate dehydrogenase/fumarate reductase flavoprotein C-terminal domain"/>
    <property type="match status" value="1"/>
</dbReference>
<dbReference type="PRINTS" id="PR00411">
    <property type="entry name" value="PNDRDTASEI"/>
</dbReference>
<feature type="coiled-coil region" evidence="7">
    <location>
        <begin position="501"/>
        <end position="528"/>
    </location>
</feature>
<comment type="caution">
    <text evidence="10">The sequence shown here is derived from an EMBL/GenBank/DDBJ whole genome shotgun (WGS) entry which is preliminary data.</text>
</comment>
<evidence type="ECO:0000259" key="9">
    <source>
        <dbReference type="Pfam" id="PF02910"/>
    </source>
</evidence>
<dbReference type="Pfam" id="PF00890">
    <property type="entry name" value="FAD_binding_2"/>
    <property type="match status" value="1"/>
</dbReference>
<feature type="active site" description="Proton acceptor" evidence="5">
    <location>
        <position position="322"/>
    </location>
</feature>
<dbReference type="STRING" id="28445.BHQ20_24135"/>
<dbReference type="OrthoDB" id="9805351at2"/>
<dbReference type="InterPro" id="IPR030664">
    <property type="entry name" value="SdhA/FrdA/AprA"/>
</dbReference>
<feature type="binding site" evidence="6">
    <location>
        <position position="249"/>
    </location>
    <ligand>
        <name>substrate</name>
    </ligand>
</feature>
<dbReference type="AlphaFoldDB" id="A0A1E3S7F0"/>
<organism evidence="10 11">
    <name type="scientific">Mycobacterium intermedium</name>
    <dbReference type="NCBI Taxonomy" id="28445"/>
    <lineage>
        <taxon>Bacteria</taxon>
        <taxon>Bacillati</taxon>
        <taxon>Actinomycetota</taxon>
        <taxon>Actinomycetes</taxon>
        <taxon>Mycobacteriales</taxon>
        <taxon>Mycobacteriaceae</taxon>
        <taxon>Mycobacterium</taxon>
        <taxon>Mycobacterium simiae complex</taxon>
    </lineage>
</organism>
<keyword evidence="4" id="KW-0560">Oxidoreductase</keyword>
<dbReference type="Proteomes" id="UP000192739">
    <property type="component" value="Unassembled WGS sequence"/>
</dbReference>
<feature type="domain" description="FAD-dependent oxidoreductase 2 FAD-binding" evidence="8">
    <location>
        <begin position="10"/>
        <end position="429"/>
    </location>
</feature>
<evidence type="ECO:0000313" key="11">
    <source>
        <dbReference type="Proteomes" id="UP000192739"/>
    </source>
</evidence>
<dbReference type="Gene3D" id="1.20.58.100">
    <property type="entry name" value="Fumarate reductase/succinate dehydrogenase flavoprotein-like, C-terminal domain"/>
    <property type="match status" value="1"/>
</dbReference>
<dbReference type="InterPro" id="IPR036188">
    <property type="entry name" value="FAD/NAD-bd_sf"/>
</dbReference>
<feature type="binding site" evidence="6">
    <location>
        <position position="228"/>
    </location>
    <ligand>
        <name>FAD</name>
        <dbReference type="ChEBI" id="CHEBI:57692"/>
    </ligand>
</feature>
<evidence type="ECO:0000256" key="3">
    <source>
        <dbReference type="ARBA" id="ARBA00022827"/>
    </source>
</evidence>
<dbReference type="GO" id="GO:0033765">
    <property type="term" value="F:steroid dehydrogenase activity, acting on the CH-CH group of donors"/>
    <property type="evidence" value="ECO:0007669"/>
    <property type="project" value="UniProtKB-ARBA"/>
</dbReference>
<dbReference type="PANTHER" id="PTHR11632">
    <property type="entry name" value="SUCCINATE DEHYDROGENASE 2 FLAVOPROTEIN SUBUNIT"/>
    <property type="match status" value="1"/>
</dbReference>
<evidence type="ECO:0000256" key="6">
    <source>
        <dbReference type="PIRSR" id="PIRSR630664-51"/>
    </source>
</evidence>
<keyword evidence="11" id="KW-1185">Reference proteome</keyword>
<evidence type="ECO:0000256" key="1">
    <source>
        <dbReference type="ARBA" id="ARBA00001974"/>
    </source>
</evidence>
<keyword evidence="2 6" id="KW-0285">Flavoprotein</keyword>
<evidence type="ECO:0000256" key="4">
    <source>
        <dbReference type="ARBA" id="ARBA00023002"/>
    </source>
</evidence>
<dbReference type="PIRSF" id="PIRSF000171">
    <property type="entry name" value="SDHA_APRA_LASPO"/>
    <property type="match status" value="1"/>
</dbReference>
<dbReference type="PRINTS" id="PR00368">
    <property type="entry name" value="FADPNR"/>
</dbReference>
<name>A0A1E3S7F0_MYCIE</name>
<keyword evidence="3 6" id="KW-0274">FAD</keyword>
<proteinExistence type="predicted"/>
<dbReference type="SUPFAM" id="SSF56425">
    <property type="entry name" value="Succinate dehydrogenase/fumarate reductase flavoprotein, catalytic domain"/>
    <property type="match status" value="1"/>
</dbReference>
<dbReference type="InterPro" id="IPR015939">
    <property type="entry name" value="Fum_Rdtase/Succ_DH_flav-like_C"/>
</dbReference>
<protein>
    <submittedName>
        <fullName evidence="10">Fumarate reductase/succinate dehydrogenase flavoprotein subunit</fullName>
    </submittedName>
</protein>
<evidence type="ECO:0000259" key="8">
    <source>
        <dbReference type="Pfam" id="PF00890"/>
    </source>
</evidence>